<dbReference type="Pfam" id="PF13404">
    <property type="entry name" value="HTH_AsnC-type"/>
    <property type="match status" value="2"/>
</dbReference>
<gene>
    <name evidence="5" type="ORF">UG56_013140</name>
</gene>
<evidence type="ECO:0000313" key="6">
    <source>
        <dbReference type="Proteomes" id="UP000033772"/>
    </source>
</evidence>
<dbReference type="PANTHER" id="PTHR30154:SF50">
    <property type="entry name" value="TRANSCRIPTIONAL REGULATOR, ASNC FAMILY"/>
    <property type="match status" value="1"/>
</dbReference>
<reference evidence="5" key="1">
    <citation type="submission" date="2016-10" db="EMBL/GenBank/DDBJ databases">
        <title>Draft Genome Sequence of Nocardioides luteus Strain BAFB, an Alkane-Degrading Bacterium Isolated from JP-7 Polluted Soil.</title>
        <authorList>
            <person name="Brown L."/>
            <person name="Ruiz O.N."/>
            <person name="Gunasekera T."/>
        </authorList>
    </citation>
    <scope>NUCLEOTIDE SEQUENCE [LARGE SCALE GENOMIC DNA]</scope>
    <source>
        <strain evidence="5">BAFB</strain>
    </source>
</reference>
<evidence type="ECO:0000313" key="5">
    <source>
        <dbReference type="EMBL" id="OIJ26423.1"/>
    </source>
</evidence>
<evidence type="ECO:0000259" key="4">
    <source>
        <dbReference type="PROSITE" id="PS50956"/>
    </source>
</evidence>
<evidence type="ECO:0000256" key="3">
    <source>
        <dbReference type="ARBA" id="ARBA00023163"/>
    </source>
</evidence>
<dbReference type="GO" id="GO:0005829">
    <property type="term" value="C:cytosol"/>
    <property type="evidence" value="ECO:0007669"/>
    <property type="project" value="TreeGrafter"/>
</dbReference>
<dbReference type="InterPro" id="IPR019887">
    <property type="entry name" value="Tscrpt_reg_AsnC/Lrp_C"/>
</dbReference>
<dbReference type="SMART" id="SM00344">
    <property type="entry name" value="HTH_ASNC"/>
    <property type="match status" value="2"/>
</dbReference>
<feature type="domain" description="HTH asnC-type" evidence="4">
    <location>
        <begin position="10"/>
        <end position="70"/>
    </location>
</feature>
<dbReference type="OrthoDB" id="3526090at2"/>
<comment type="caution">
    <text evidence="5">The sequence shown here is derived from an EMBL/GenBank/DDBJ whole genome shotgun (WGS) entry which is preliminary data.</text>
</comment>
<dbReference type="Proteomes" id="UP000033772">
    <property type="component" value="Unassembled WGS sequence"/>
</dbReference>
<dbReference type="InterPro" id="IPR036388">
    <property type="entry name" value="WH-like_DNA-bd_sf"/>
</dbReference>
<evidence type="ECO:0000256" key="2">
    <source>
        <dbReference type="ARBA" id="ARBA00023125"/>
    </source>
</evidence>
<proteinExistence type="predicted"/>
<keyword evidence="6" id="KW-1185">Reference proteome</keyword>
<sequence length="317" mass="33663">MSNEITPGVLDGTDEAILVLLEQDGRLTHREIAAQVGLSRSAAATRVQRLLAEGHIDVRGVVHPAVLGHDVLAHVSVTVNGSATHVAHAAAAREDTTLVSMTSGHHALVLELRAKDIVRIDDALAEVRAIEGIVTTETLLYTEVIRDVAAPVGPAPAAGSLDETDYALLRALQANGRASYVDLAASVGLSPAGTRRRVVRLLDGNVVRVGAVVRHSGRERRTATGIGLRLDGAAHRPIAEQLARLPSVIFVARTLGRYDALLTVNTATSGDLVDVLDHIRELDGVREAETWSHLRFIKETYASLRLGQSSGPRAVPG</sequence>
<dbReference type="InterPro" id="IPR019885">
    <property type="entry name" value="Tscrpt_reg_HTH_AsnC-type_CS"/>
</dbReference>
<dbReference type="PROSITE" id="PS50956">
    <property type="entry name" value="HTH_ASNC_2"/>
    <property type="match status" value="1"/>
</dbReference>
<dbReference type="SUPFAM" id="SSF54909">
    <property type="entry name" value="Dimeric alpha+beta barrel"/>
    <property type="match status" value="2"/>
</dbReference>
<dbReference type="GO" id="GO:0043565">
    <property type="term" value="F:sequence-specific DNA binding"/>
    <property type="evidence" value="ECO:0007669"/>
    <property type="project" value="InterPro"/>
</dbReference>
<dbReference type="InterPro" id="IPR000485">
    <property type="entry name" value="AsnC-type_HTH_dom"/>
</dbReference>
<evidence type="ECO:0000256" key="1">
    <source>
        <dbReference type="ARBA" id="ARBA00023015"/>
    </source>
</evidence>
<dbReference type="Pfam" id="PF01037">
    <property type="entry name" value="AsnC_trans_reg"/>
    <property type="match status" value="1"/>
</dbReference>
<dbReference type="InterPro" id="IPR011008">
    <property type="entry name" value="Dimeric_a/b-barrel"/>
</dbReference>
<dbReference type="GO" id="GO:0043200">
    <property type="term" value="P:response to amino acid"/>
    <property type="evidence" value="ECO:0007669"/>
    <property type="project" value="TreeGrafter"/>
</dbReference>
<dbReference type="Gene3D" id="3.30.70.920">
    <property type="match status" value="2"/>
</dbReference>
<dbReference type="EMBL" id="JZDQ02000016">
    <property type="protein sequence ID" value="OIJ26423.1"/>
    <property type="molecule type" value="Genomic_DNA"/>
</dbReference>
<keyword evidence="3" id="KW-0804">Transcription</keyword>
<dbReference type="RefSeq" id="WP_071327057.1">
    <property type="nucleotide sequence ID" value="NZ_JZDQ02000016.1"/>
</dbReference>
<keyword evidence="1" id="KW-0805">Transcription regulation</keyword>
<dbReference type="InterPro" id="IPR036390">
    <property type="entry name" value="WH_DNA-bd_sf"/>
</dbReference>
<dbReference type="Gene3D" id="1.10.10.10">
    <property type="entry name" value="Winged helix-like DNA-binding domain superfamily/Winged helix DNA-binding domain"/>
    <property type="match status" value="2"/>
</dbReference>
<keyword evidence="2" id="KW-0238">DNA-binding</keyword>
<dbReference type="PROSITE" id="PS00519">
    <property type="entry name" value="HTH_ASNC_1"/>
    <property type="match status" value="1"/>
</dbReference>
<name>A0A1J4N650_9ACTN</name>
<dbReference type="STRING" id="1844.UG56_013140"/>
<accession>A0A1J4N650</accession>
<dbReference type="SUPFAM" id="SSF46785">
    <property type="entry name" value="Winged helix' DNA-binding domain"/>
    <property type="match status" value="2"/>
</dbReference>
<dbReference type="PRINTS" id="PR00033">
    <property type="entry name" value="HTHASNC"/>
</dbReference>
<dbReference type="InterPro" id="IPR019888">
    <property type="entry name" value="Tscrpt_reg_AsnC-like"/>
</dbReference>
<dbReference type="AlphaFoldDB" id="A0A1J4N650"/>
<organism evidence="5 6">
    <name type="scientific">Nocardioides luteus</name>
    <dbReference type="NCBI Taxonomy" id="1844"/>
    <lineage>
        <taxon>Bacteria</taxon>
        <taxon>Bacillati</taxon>
        <taxon>Actinomycetota</taxon>
        <taxon>Actinomycetes</taxon>
        <taxon>Propionibacteriales</taxon>
        <taxon>Nocardioidaceae</taxon>
        <taxon>Nocardioides</taxon>
    </lineage>
</organism>
<protein>
    <submittedName>
        <fullName evidence="5">Transcriptional regulator</fullName>
    </submittedName>
</protein>
<dbReference type="PANTHER" id="PTHR30154">
    <property type="entry name" value="LEUCINE-RESPONSIVE REGULATORY PROTEIN"/>
    <property type="match status" value="1"/>
</dbReference>